<evidence type="ECO:0000313" key="2">
    <source>
        <dbReference type="EMBL" id="KAF2095317.1"/>
    </source>
</evidence>
<feature type="transmembrane region" description="Helical" evidence="1">
    <location>
        <begin position="161"/>
        <end position="180"/>
    </location>
</feature>
<keyword evidence="1" id="KW-1133">Transmembrane helix</keyword>
<dbReference type="Proteomes" id="UP000799772">
    <property type="component" value="Unassembled WGS sequence"/>
</dbReference>
<name>A0A9P4I8W4_9PEZI</name>
<sequence>MPEREESLETVGACAPRAPCIREARRRGGMAASERLHDFSCRDVEMRVPAKHDVLRETLNHNAGLERTAQSLDRLVTVTALERGQQRDAVPAASSERGGRRKVCCIPLRPFSPDAQAEAASPCLPSQSGGCLRPEGTTAMGLFCTRSREMRLRFTYSPRTWPLHGAFNVFYCVLVSLVLTRRRNAYLHEYLRDGMPLVLRRTTAPALPLTIYQFGCIARCASGSHS</sequence>
<reference evidence="2" key="1">
    <citation type="journal article" date="2020" name="Stud. Mycol.">
        <title>101 Dothideomycetes genomes: a test case for predicting lifestyles and emergence of pathogens.</title>
        <authorList>
            <person name="Haridas S."/>
            <person name="Albert R."/>
            <person name="Binder M."/>
            <person name="Bloem J."/>
            <person name="Labutti K."/>
            <person name="Salamov A."/>
            <person name="Andreopoulos B."/>
            <person name="Baker S."/>
            <person name="Barry K."/>
            <person name="Bills G."/>
            <person name="Bluhm B."/>
            <person name="Cannon C."/>
            <person name="Castanera R."/>
            <person name="Culley D."/>
            <person name="Daum C."/>
            <person name="Ezra D."/>
            <person name="Gonzalez J."/>
            <person name="Henrissat B."/>
            <person name="Kuo A."/>
            <person name="Liang C."/>
            <person name="Lipzen A."/>
            <person name="Lutzoni F."/>
            <person name="Magnuson J."/>
            <person name="Mondo S."/>
            <person name="Nolan M."/>
            <person name="Ohm R."/>
            <person name="Pangilinan J."/>
            <person name="Park H.-J."/>
            <person name="Ramirez L."/>
            <person name="Alfaro M."/>
            <person name="Sun H."/>
            <person name="Tritt A."/>
            <person name="Yoshinaga Y."/>
            <person name="Zwiers L.-H."/>
            <person name="Turgeon B."/>
            <person name="Goodwin S."/>
            <person name="Spatafora J."/>
            <person name="Crous P."/>
            <person name="Grigoriev I."/>
        </authorList>
    </citation>
    <scope>NUCLEOTIDE SEQUENCE</scope>
    <source>
        <strain evidence="2">CBS 133067</strain>
    </source>
</reference>
<evidence type="ECO:0000313" key="3">
    <source>
        <dbReference type="Proteomes" id="UP000799772"/>
    </source>
</evidence>
<keyword evidence="3" id="KW-1185">Reference proteome</keyword>
<keyword evidence="1" id="KW-0812">Transmembrane</keyword>
<comment type="caution">
    <text evidence="2">The sequence shown here is derived from an EMBL/GenBank/DDBJ whole genome shotgun (WGS) entry which is preliminary data.</text>
</comment>
<accession>A0A9P4I8W4</accession>
<evidence type="ECO:0000256" key="1">
    <source>
        <dbReference type="SAM" id="Phobius"/>
    </source>
</evidence>
<keyword evidence="1" id="KW-0472">Membrane</keyword>
<proteinExistence type="predicted"/>
<organism evidence="2 3">
    <name type="scientific">Rhizodiscina lignyota</name>
    <dbReference type="NCBI Taxonomy" id="1504668"/>
    <lineage>
        <taxon>Eukaryota</taxon>
        <taxon>Fungi</taxon>
        <taxon>Dikarya</taxon>
        <taxon>Ascomycota</taxon>
        <taxon>Pezizomycotina</taxon>
        <taxon>Dothideomycetes</taxon>
        <taxon>Pleosporomycetidae</taxon>
        <taxon>Aulographales</taxon>
        <taxon>Rhizodiscinaceae</taxon>
        <taxon>Rhizodiscina</taxon>
    </lineage>
</organism>
<dbReference type="EMBL" id="ML978132">
    <property type="protein sequence ID" value="KAF2095317.1"/>
    <property type="molecule type" value="Genomic_DNA"/>
</dbReference>
<protein>
    <submittedName>
        <fullName evidence="2">Uncharacterized protein</fullName>
    </submittedName>
</protein>
<gene>
    <name evidence="2" type="ORF">NA57DRAFT_60052</name>
</gene>
<dbReference type="AlphaFoldDB" id="A0A9P4I8W4"/>